<dbReference type="PANTHER" id="PTHR43356:SF3">
    <property type="entry name" value="PHOSPHATE ACETYLTRANSFERASE"/>
    <property type="match status" value="1"/>
</dbReference>
<organism evidence="4 5">
    <name type="scientific">Tissierella carlieri</name>
    <dbReference type="NCBI Taxonomy" id="689904"/>
    <lineage>
        <taxon>Bacteria</taxon>
        <taxon>Bacillati</taxon>
        <taxon>Bacillota</taxon>
        <taxon>Tissierellia</taxon>
        <taxon>Tissierellales</taxon>
        <taxon>Tissierellaceae</taxon>
        <taxon>Tissierella</taxon>
    </lineage>
</organism>
<evidence type="ECO:0000259" key="3">
    <source>
        <dbReference type="Pfam" id="PF01515"/>
    </source>
</evidence>
<dbReference type="GO" id="GO:0016746">
    <property type="term" value="F:acyltransferase activity"/>
    <property type="evidence" value="ECO:0007669"/>
    <property type="project" value="UniProtKB-KW"/>
</dbReference>
<dbReference type="EMBL" id="JANGAC010000085">
    <property type="protein sequence ID" value="MCQ4925893.1"/>
    <property type="molecule type" value="Genomic_DNA"/>
</dbReference>
<feature type="non-terminal residue" evidence="4">
    <location>
        <position position="79"/>
    </location>
</feature>
<sequence length="79" mass="9004">FEFELIQRAKANKMRIVLAEGTEERILRATDILLRRDVAEIILLGDVEEIRSKASAFGLDIAKARLIDPVKSELFEDYA</sequence>
<proteinExistence type="predicted"/>
<feature type="non-terminal residue" evidence="4">
    <location>
        <position position="1"/>
    </location>
</feature>
<gene>
    <name evidence="4" type="ORF">NE686_22625</name>
</gene>
<dbReference type="SUPFAM" id="SSF53659">
    <property type="entry name" value="Isocitrate/Isopropylmalate dehydrogenase-like"/>
    <property type="match status" value="1"/>
</dbReference>
<evidence type="ECO:0000256" key="2">
    <source>
        <dbReference type="ARBA" id="ARBA00023315"/>
    </source>
</evidence>
<comment type="caution">
    <text evidence="4">The sequence shown here is derived from an EMBL/GenBank/DDBJ whole genome shotgun (WGS) entry which is preliminary data.</text>
</comment>
<evidence type="ECO:0000313" key="5">
    <source>
        <dbReference type="Proteomes" id="UP001524478"/>
    </source>
</evidence>
<dbReference type="Proteomes" id="UP001524478">
    <property type="component" value="Unassembled WGS sequence"/>
</dbReference>
<protein>
    <submittedName>
        <fullName evidence="4">Phosphate acyltransferase</fullName>
    </submittedName>
</protein>
<dbReference type="Gene3D" id="3.40.50.10950">
    <property type="match status" value="1"/>
</dbReference>
<evidence type="ECO:0000313" key="4">
    <source>
        <dbReference type="EMBL" id="MCQ4925893.1"/>
    </source>
</evidence>
<name>A0ABT1SHD0_9FIRM</name>
<evidence type="ECO:0000256" key="1">
    <source>
        <dbReference type="ARBA" id="ARBA00022679"/>
    </source>
</evidence>
<keyword evidence="1" id="KW-0808">Transferase</keyword>
<dbReference type="InterPro" id="IPR050500">
    <property type="entry name" value="Phos_Acetyltrans/Butyryltrans"/>
</dbReference>
<reference evidence="4 5" key="1">
    <citation type="submission" date="2022-06" db="EMBL/GenBank/DDBJ databases">
        <title>Isolation of gut microbiota from human fecal samples.</title>
        <authorList>
            <person name="Pamer E.G."/>
            <person name="Barat B."/>
            <person name="Waligurski E."/>
            <person name="Medina S."/>
            <person name="Paddock L."/>
            <person name="Mostad J."/>
        </authorList>
    </citation>
    <scope>NUCLEOTIDE SEQUENCE [LARGE SCALE GENOMIC DNA]</scope>
    <source>
        <strain evidence="4 5">DFI.7.95</strain>
    </source>
</reference>
<dbReference type="PANTHER" id="PTHR43356">
    <property type="entry name" value="PHOSPHATE ACETYLTRANSFERASE"/>
    <property type="match status" value="1"/>
</dbReference>
<dbReference type="Pfam" id="PF01515">
    <property type="entry name" value="PTA_PTB"/>
    <property type="match status" value="1"/>
</dbReference>
<dbReference type="InterPro" id="IPR042113">
    <property type="entry name" value="P_AcTrfase_dom1"/>
</dbReference>
<keyword evidence="5" id="KW-1185">Reference proteome</keyword>
<feature type="domain" description="Phosphate acetyl/butaryl transferase" evidence="3">
    <location>
        <begin position="4"/>
        <end position="79"/>
    </location>
</feature>
<keyword evidence="2 4" id="KW-0012">Acyltransferase</keyword>
<dbReference type="InterPro" id="IPR002505">
    <property type="entry name" value="PTA_PTB"/>
</dbReference>
<accession>A0ABT1SHD0</accession>